<dbReference type="PANTHER" id="PTHR39599">
    <property type="entry name" value="GPI-ANCHORED PROTEIN (EUROFUNG)-RELATED-RELATED"/>
    <property type="match status" value="1"/>
</dbReference>
<evidence type="ECO:0000256" key="1">
    <source>
        <dbReference type="SAM" id="Phobius"/>
    </source>
</evidence>
<dbReference type="AlphaFoldDB" id="A0A6A7ABX1"/>
<protein>
    <submittedName>
        <fullName evidence="3">Uncharacterized protein</fullName>
    </submittedName>
</protein>
<keyword evidence="1" id="KW-0472">Membrane</keyword>
<dbReference type="PANTHER" id="PTHR39599:SF1">
    <property type="entry name" value="GPI-ANCHORED PROTEIN (EUROFUNG)"/>
    <property type="match status" value="1"/>
</dbReference>
<evidence type="ECO:0000313" key="4">
    <source>
        <dbReference type="Proteomes" id="UP000799424"/>
    </source>
</evidence>
<organism evidence="3 4">
    <name type="scientific">Ophiobolus disseminans</name>
    <dbReference type="NCBI Taxonomy" id="1469910"/>
    <lineage>
        <taxon>Eukaryota</taxon>
        <taxon>Fungi</taxon>
        <taxon>Dikarya</taxon>
        <taxon>Ascomycota</taxon>
        <taxon>Pezizomycotina</taxon>
        <taxon>Dothideomycetes</taxon>
        <taxon>Pleosporomycetidae</taxon>
        <taxon>Pleosporales</taxon>
        <taxon>Pleosporineae</taxon>
        <taxon>Phaeosphaeriaceae</taxon>
        <taxon>Ophiobolus</taxon>
    </lineage>
</organism>
<name>A0A6A7ABX1_9PLEO</name>
<feature type="signal peptide" evidence="2">
    <location>
        <begin position="1"/>
        <end position="20"/>
    </location>
</feature>
<keyword evidence="1" id="KW-0812">Transmembrane</keyword>
<accession>A0A6A7ABX1</accession>
<keyword evidence="2" id="KW-0732">Signal</keyword>
<gene>
    <name evidence="3" type="ORF">CC86DRAFT_391630</name>
</gene>
<dbReference type="OrthoDB" id="2426396at2759"/>
<proteinExistence type="predicted"/>
<keyword evidence="4" id="KW-1185">Reference proteome</keyword>
<dbReference type="EMBL" id="MU006219">
    <property type="protein sequence ID" value="KAF2830810.1"/>
    <property type="molecule type" value="Genomic_DNA"/>
</dbReference>
<sequence length="205" mass="20774">MLHFAPGCLLALLFASHGVAEPIAKPEAVPQQFTNNAPFSGAVYIVDPNGGQVSAQGTNFCPSSASVSCSNVGLPSWCCPANYACASPANSNGLIGCCPSGNTCGGIVNVAQVTTVTVYPQQQTAIVYANPHPQTTVVVNNQPNQAAGGFCATITMSGPGLPRAEQGNCGTILLVAGAPSLKVIGIAGSLVAVTLHLALGRMFYR</sequence>
<dbReference type="Proteomes" id="UP000799424">
    <property type="component" value="Unassembled WGS sequence"/>
</dbReference>
<evidence type="ECO:0000256" key="2">
    <source>
        <dbReference type="SAM" id="SignalP"/>
    </source>
</evidence>
<evidence type="ECO:0000313" key="3">
    <source>
        <dbReference type="EMBL" id="KAF2830810.1"/>
    </source>
</evidence>
<feature type="chain" id="PRO_5025647189" evidence="2">
    <location>
        <begin position="21"/>
        <end position="205"/>
    </location>
</feature>
<feature type="transmembrane region" description="Helical" evidence="1">
    <location>
        <begin position="183"/>
        <end position="204"/>
    </location>
</feature>
<reference evidence="3" key="1">
    <citation type="journal article" date="2020" name="Stud. Mycol.">
        <title>101 Dothideomycetes genomes: a test case for predicting lifestyles and emergence of pathogens.</title>
        <authorList>
            <person name="Haridas S."/>
            <person name="Albert R."/>
            <person name="Binder M."/>
            <person name="Bloem J."/>
            <person name="Labutti K."/>
            <person name="Salamov A."/>
            <person name="Andreopoulos B."/>
            <person name="Baker S."/>
            <person name="Barry K."/>
            <person name="Bills G."/>
            <person name="Bluhm B."/>
            <person name="Cannon C."/>
            <person name="Castanera R."/>
            <person name="Culley D."/>
            <person name="Daum C."/>
            <person name="Ezra D."/>
            <person name="Gonzalez J."/>
            <person name="Henrissat B."/>
            <person name="Kuo A."/>
            <person name="Liang C."/>
            <person name="Lipzen A."/>
            <person name="Lutzoni F."/>
            <person name="Magnuson J."/>
            <person name="Mondo S."/>
            <person name="Nolan M."/>
            <person name="Ohm R."/>
            <person name="Pangilinan J."/>
            <person name="Park H.-J."/>
            <person name="Ramirez L."/>
            <person name="Alfaro M."/>
            <person name="Sun H."/>
            <person name="Tritt A."/>
            <person name="Yoshinaga Y."/>
            <person name="Zwiers L.-H."/>
            <person name="Turgeon B."/>
            <person name="Goodwin S."/>
            <person name="Spatafora J."/>
            <person name="Crous P."/>
            <person name="Grigoriev I."/>
        </authorList>
    </citation>
    <scope>NUCLEOTIDE SEQUENCE</scope>
    <source>
        <strain evidence="3">CBS 113818</strain>
    </source>
</reference>
<keyword evidence="1" id="KW-1133">Transmembrane helix</keyword>